<organism evidence="3 4">
    <name type="scientific">Pseudoxanthomonas dokdonensis</name>
    <dbReference type="NCBI Taxonomy" id="344882"/>
    <lineage>
        <taxon>Bacteria</taxon>
        <taxon>Pseudomonadati</taxon>
        <taxon>Pseudomonadota</taxon>
        <taxon>Gammaproteobacteria</taxon>
        <taxon>Lysobacterales</taxon>
        <taxon>Lysobacteraceae</taxon>
        <taxon>Pseudoxanthomonas</taxon>
    </lineage>
</organism>
<evidence type="ECO:0000313" key="3">
    <source>
        <dbReference type="EMBL" id="KRG71211.1"/>
    </source>
</evidence>
<feature type="compositionally biased region" description="Low complexity" evidence="1">
    <location>
        <begin position="313"/>
        <end position="327"/>
    </location>
</feature>
<sequence length="543" mass="56987">MLERQTGLSYGWGLWLRALPQRLGPITRERANAVVGELAMRPPRPAGTILPALSTWQAWRSLLHQGWEPPLREERGLRWFAGSVSGLVHVLFVLFLILFAAVRLPPPARDAGDSSRVQVQYVGNGTPEYTGGGGEPAPPTATAAVPQPRQNPPAPAQAALASAPVAPPTITTPELASPPPVTVPEAALNVPERAVPEPSTPPARQVLQVTEVPQPTREFVLTAPQPAGEVTAPEIQPRALAVPERSIEVLQAPQLATPTPATAIASPTLARPLPEVRQREISAPLPAVPRVDVQTPSVQAPTLPSPELSVREASIPTPAAPPAQTEPSAPPAPTPTPAAPAPAVTSTSPASSTASRPPASVPSDNRAAGPARRANDGGWSTPRRGDDWGAADRNQAGDSGANAGKTAGLFNADGSVRLPGQASSQGDEPGDRGAPGGANDQWTLERIEQSGTWLKRPPSDYQPTLFDKYWAPNDSILAEWVRRGIKKLEIPIPGTSKKISCDISLLQLGGGCGISDPNLNEQPAQARPPPEIPTKRTPIPTDS</sequence>
<dbReference type="Proteomes" id="UP000052052">
    <property type="component" value="Unassembled WGS sequence"/>
</dbReference>
<keyword evidence="2" id="KW-0472">Membrane</keyword>
<feature type="region of interest" description="Disordered" evidence="1">
    <location>
        <begin position="123"/>
        <end position="180"/>
    </location>
</feature>
<evidence type="ECO:0008006" key="5">
    <source>
        <dbReference type="Google" id="ProtNLM"/>
    </source>
</evidence>
<protein>
    <recommendedName>
        <fullName evidence="5">Transmembrane repetitive protein</fullName>
    </recommendedName>
</protein>
<feature type="transmembrane region" description="Helical" evidence="2">
    <location>
        <begin position="79"/>
        <end position="102"/>
    </location>
</feature>
<feature type="compositionally biased region" description="Low complexity" evidence="1">
    <location>
        <begin position="341"/>
        <end position="363"/>
    </location>
</feature>
<proteinExistence type="predicted"/>
<accession>A0A0R0CNT2</accession>
<dbReference type="AlphaFoldDB" id="A0A0R0CNT2"/>
<keyword evidence="4" id="KW-1185">Reference proteome</keyword>
<gene>
    <name evidence="3" type="ORF">ABB29_04625</name>
</gene>
<name>A0A0R0CNT2_9GAMM</name>
<dbReference type="EMBL" id="LDJL01000004">
    <property type="protein sequence ID" value="KRG71211.1"/>
    <property type="molecule type" value="Genomic_DNA"/>
</dbReference>
<dbReference type="STRING" id="344882.ABB29_04625"/>
<comment type="caution">
    <text evidence="3">The sequence shown here is derived from an EMBL/GenBank/DDBJ whole genome shotgun (WGS) entry which is preliminary data.</text>
</comment>
<dbReference type="PATRIC" id="fig|344882.3.peg.2262"/>
<evidence type="ECO:0000256" key="1">
    <source>
        <dbReference type="SAM" id="MobiDB-lite"/>
    </source>
</evidence>
<keyword evidence="2" id="KW-0812">Transmembrane</keyword>
<keyword evidence="2" id="KW-1133">Transmembrane helix</keyword>
<evidence type="ECO:0000313" key="4">
    <source>
        <dbReference type="Proteomes" id="UP000052052"/>
    </source>
</evidence>
<feature type="region of interest" description="Disordered" evidence="1">
    <location>
        <begin position="292"/>
        <end position="442"/>
    </location>
</feature>
<reference evidence="3 4" key="1">
    <citation type="submission" date="2015-05" db="EMBL/GenBank/DDBJ databases">
        <title>Genome sequencing and analysis of members of genus Stenotrophomonas.</title>
        <authorList>
            <person name="Patil P.P."/>
            <person name="Midha S."/>
            <person name="Patil P.B."/>
        </authorList>
    </citation>
    <scope>NUCLEOTIDE SEQUENCE [LARGE SCALE GENOMIC DNA]</scope>
    <source>
        <strain evidence="3 4">DSM 21858</strain>
    </source>
</reference>
<evidence type="ECO:0000256" key="2">
    <source>
        <dbReference type="SAM" id="Phobius"/>
    </source>
</evidence>
<dbReference type="OrthoDB" id="6008404at2"/>
<feature type="region of interest" description="Disordered" evidence="1">
    <location>
        <begin position="514"/>
        <end position="543"/>
    </location>
</feature>
<feature type="compositionally biased region" description="Pro residues" evidence="1">
    <location>
        <begin position="328"/>
        <end position="340"/>
    </location>
</feature>